<dbReference type="InterPro" id="IPR051933">
    <property type="entry name" value="Resuscitation_pf_RpfB"/>
</dbReference>
<dbReference type="GO" id="GO:0004553">
    <property type="term" value="F:hydrolase activity, hydrolyzing O-glycosyl compounds"/>
    <property type="evidence" value="ECO:0007669"/>
    <property type="project" value="InterPro"/>
</dbReference>
<dbReference type="InterPro" id="IPR011098">
    <property type="entry name" value="G5_dom"/>
</dbReference>
<evidence type="ECO:0000256" key="2">
    <source>
        <dbReference type="SAM" id="Phobius"/>
    </source>
</evidence>
<sequence>MAIAPFEKTHGSRSSSMSYALSWKQQNLRYVLWAALLVIALAAMLLSLLYNQAGKNISVVIDGKAQTVETRKLMLSQLLDENQIKVAPQDKVSMPMNGALQDGDKVYINHAVAVNITADGGTKKIYTTSKTVGNTLEQAGLTLSGEDQLTPAMESSVHDNMDIKIVRTKSFVAKKVVKIPYQTVKKTDGSMLEGKTKLVQGGQTGKVVQYIEKVYEDGEFVSKRMVDKKTTAKVKDKIVAIGTKKEEPKLLAAASSSGGSSNSTSKAGVDFSYAKVLNNVSLTAYSSQEPGLGTVTASGARVTEGRTIAVDTSVIPMGWWVYIEGIGFRRAEDTGSAINGNKIDVYIDSLSQARAFGRKSGYTVYVIGPVKP</sequence>
<evidence type="ECO:0000313" key="5">
    <source>
        <dbReference type="Proteomes" id="UP000094578"/>
    </source>
</evidence>
<gene>
    <name evidence="4" type="ORF">PTI45_00592</name>
</gene>
<keyword evidence="2" id="KW-0812">Transmembrane</keyword>
<name>A0A1E3L8E6_9BACL</name>
<keyword evidence="5" id="KW-1185">Reference proteome</keyword>
<organism evidence="4 5">
    <name type="scientific">Paenibacillus nuruki</name>
    <dbReference type="NCBI Taxonomy" id="1886670"/>
    <lineage>
        <taxon>Bacteria</taxon>
        <taxon>Bacillati</taxon>
        <taxon>Bacillota</taxon>
        <taxon>Bacilli</taxon>
        <taxon>Bacillales</taxon>
        <taxon>Paenibacillaceae</taxon>
        <taxon>Paenibacillus</taxon>
    </lineage>
</organism>
<evidence type="ECO:0000313" key="4">
    <source>
        <dbReference type="EMBL" id="ODP29973.1"/>
    </source>
</evidence>
<keyword evidence="2" id="KW-0472">Membrane</keyword>
<dbReference type="RefSeq" id="WP_371748125.1">
    <property type="nucleotide sequence ID" value="NZ_MDER01000026.1"/>
</dbReference>
<evidence type="ECO:0000256" key="1">
    <source>
        <dbReference type="ARBA" id="ARBA00022729"/>
    </source>
</evidence>
<accession>A0A1E3L8E6</accession>
<dbReference type="PANTHER" id="PTHR39160">
    <property type="entry name" value="CELL WALL-BINDING PROTEIN YOCH"/>
    <property type="match status" value="1"/>
</dbReference>
<dbReference type="GO" id="GO:0009254">
    <property type="term" value="P:peptidoglycan turnover"/>
    <property type="evidence" value="ECO:0007669"/>
    <property type="project" value="InterPro"/>
</dbReference>
<dbReference type="SUPFAM" id="SSF50685">
    <property type="entry name" value="Barwin-like endoglucanases"/>
    <property type="match status" value="1"/>
</dbReference>
<comment type="caution">
    <text evidence="4">The sequence shown here is derived from an EMBL/GenBank/DDBJ whole genome shotgun (WGS) entry which is preliminary data.</text>
</comment>
<dbReference type="SMART" id="SM01208">
    <property type="entry name" value="G5"/>
    <property type="match status" value="1"/>
</dbReference>
<keyword evidence="1" id="KW-0732">Signal</keyword>
<reference evidence="4 5" key="1">
    <citation type="submission" date="2016-08" db="EMBL/GenBank/DDBJ databases">
        <title>Genome sequencing of Paenibacillus sp. TI45-13ar, isolated from Korean traditional nuruk.</title>
        <authorList>
            <person name="Kim S.-J."/>
        </authorList>
    </citation>
    <scope>NUCLEOTIDE SEQUENCE [LARGE SCALE GENOMIC DNA]</scope>
    <source>
        <strain evidence="4 5">TI45-13ar</strain>
    </source>
</reference>
<dbReference type="PROSITE" id="PS51109">
    <property type="entry name" value="G5"/>
    <property type="match status" value="1"/>
</dbReference>
<dbReference type="Gene3D" id="2.20.230.10">
    <property type="entry name" value="Resuscitation-promoting factor rpfb"/>
    <property type="match status" value="1"/>
</dbReference>
<dbReference type="Pfam" id="PF07501">
    <property type="entry name" value="G5"/>
    <property type="match status" value="1"/>
</dbReference>
<dbReference type="STRING" id="1886670.PTI45_00592"/>
<dbReference type="Pfam" id="PF03990">
    <property type="entry name" value="DUF348"/>
    <property type="match status" value="2"/>
</dbReference>
<dbReference type="InterPro" id="IPR059180">
    <property type="entry name" value="3D_YorM"/>
</dbReference>
<evidence type="ECO:0000259" key="3">
    <source>
        <dbReference type="PROSITE" id="PS51109"/>
    </source>
</evidence>
<dbReference type="InterPro" id="IPR036908">
    <property type="entry name" value="RlpA-like_sf"/>
</dbReference>
<dbReference type="Pfam" id="PF06725">
    <property type="entry name" value="3D"/>
    <property type="match status" value="1"/>
</dbReference>
<protein>
    <recommendedName>
        <fullName evidence="3">G5 domain-containing protein</fullName>
    </recommendedName>
</protein>
<dbReference type="CDD" id="cd14667">
    <property type="entry name" value="3D_containing_proteins"/>
    <property type="match status" value="1"/>
</dbReference>
<dbReference type="Proteomes" id="UP000094578">
    <property type="component" value="Unassembled WGS sequence"/>
</dbReference>
<dbReference type="InterPro" id="IPR010611">
    <property type="entry name" value="3D_dom"/>
</dbReference>
<feature type="domain" description="G5" evidence="3">
    <location>
        <begin position="165"/>
        <end position="245"/>
    </location>
</feature>
<feature type="transmembrane region" description="Helical" evidence="2">
    <location>
        <begin position="30"/>
        <end position="50"/>
    </location>
</feature>
<dbReference type="PATRIC" id="fig|1886670.3.peg.611"/>
<dbReference type="InterPro" id="IPR007137">
    <property type="entry name" value="DUF348"/>
</dbReference>
<dbReference type="AlphaFoldDB" id="A0A1E3L8E6"/>
<dbReference type="GO" id="GO:0019867">
    <property type="term" value="C:outer membrane"/>
    <property type="evidence" value="ECO:0007669"/>
    <property type="project" value="InterPro"/>
</dbReference>
<proteinExistence type="predicted"/>
<dbReference type="EMBL" id="MDER01000026">
    <property type="protein sequence ID" value="ODP29973.1"/>
    <property type="molecule type" value="Genomic_DNA"/>
</dbReference>
<dbReference type="Gene3D" id="2.40.40.10">
    <property type="entry name" value="RlpA-like domain"/>
    <property type="match status" value="1"/>
</dbReference>
<keyword evidence="2" id="KW-1133">Transmembrane helix</keyword>
<dbReference type="PANTHER" id="PTHR39160:SF4">
    <property type="entry name" value="RESUSCITATION-PROMOTING FACTOR RPFB"/>
    <property type="match status" value="1"/>
</dbReference>